<evidence type="ECO:0000259" key="2">
    <source>
        <dbReference type="Pfam" id="PF05205"/>
    </source>
</evidence>
<dbReference type="OMA" id="EARGCPT"/>
<protein>
    <recommendedName>
        <fullName evidence="2">BOD1/SHG1 domain-containing protein</fullName>
    </recommendedName>
</protein>
<name>S7RXH0_GLOTA</name>
<feature type="region of interest" description="Disordered" evidence="1">
    <location>
        <begin position="105"/>
        <end position="286"/>
    </location>
</feature>
<dbReference type="HOGENOM" id="CLU_973351_0_0_1"/>
<evidence type="ECO:0000313" key="3">
    <source>
        <dbReference type="EMBL" id="EPQ59615.1"/>
    </source>
</evidence>
<dbReference type="KEGG" id="gtr:GLOTRDRAFT_136445"/>
<feature type="compositionally biased region" description="Polar residues" evidence="1">
    <location>
        <begin position="206"/>
        <end position="216"/>
    </location>
</feature>
<dbReference type="RefSeq" id="XP_007862554.1">
    <property type="nucleotide sequence ID" value="XM_007864363.1"/>
</dbReference>
<evidence type="ECO:0000313" key="4">
    <source>
        <dbReference type="Proteomes" id="UP000030669"/>
    </source>
</evidence>
<dbReference type="Pfam" id="PF05205">
    <property type="entry name" value="COMPASS-Shg1"/>
    <property type="match status" value="1"/>
</dbReference>
<dbReference type="InterPro" id="IPR055264">
    <property type="entry name" value="BOD1/SHG1_dom"/>
</dbReference>
<dbReference type="OrthoDB" id="5579731at2759"/>
<feature type="compositionally biased region" description="Polar residues" evidence="1">
    <location>
        <begin position="225"/>
        <end position="239"/>
    </location>
</feature>
<gene>
    <name evidence="3" type="ORF">GLOTRDRAFT_136445</name>
</gene>
<proteinExistence type="predicted"/>
<feature type="compositionally biased region" description="Acidic residues" evidence="1">
    <location>
        <begin position="114"/>
        <end position="135"/>
    </location>
</feature>
<accession>S7RXH0</accession>
<feature type="domain" description="BOD1/SHG1" evidence="2">
    <location>
        <begin position="8"/>
        <end position="83"/>
    </location>
</feature>
<organism evidence="3 4">
    <name type="scientific">Gloeophyllum trabeum (strain ATCC 11539 / FP-39264 / Madison 617)</name>
    <name type="common">Brown rot fungus</name>
    <dbReference type="NCBI Taxonomy" id="670483"/>
    <lineage>
        <taxon>Eukaryota</taxon>
        <taxon>Fungi</taxon>
        <taxon>Dikarya</taxon>
        <taxon>Basidiomycota</taxon>
        <taxon>Agaricomycotina</taxon>
        <taxon>Agaricomycetes</taxon>
        <taxon>Gloeophyllales</taxon>
        <taxon>Gloeophyllaceae</taxon>
        <taxon>Gloeophyllum</taxon>
    </lineage>
</organism>
<dbReference type="Proteomes" id="UP000030669">
    <property type="component" value="Unassembled WGS sequence"/>
</dbReference>
<sequence length="286" mass="30821">MPISNPNQLVDEFKKSGEFDRLRRELLKQFQKSDGIDSFMARVEDIARQRINADQKLQYMPPEAVHRELMQEIDRYPLVERAVADARMLSDPGFSAGIHRSVTRILRQDRGEPLEEDEAGSPEAMDIDEPSDDETPVNTPNIISHHADAPPPPVQNDVAPLRNSTPALDGVESNPMDSGPAPAVESADIDSASVPDISASKKSSEDTTQVDGSDTSKAGVEAPSDGQTIQTVDDLTSKASPVADAVITDAGEPKSDSNASDNAPIPDHSVPRDADTTHVIQEAPAM</sequence>
<dbReference type="eggNOG" id="ENOG502SG6J">
    <property type="taxonomic scope" value="Eukaryota"/>
</dbReference>
<keyword evidence="4" id="KW-1185">Reference proteome</keyword>
<dbReference type="AlphaFoldDB" id="S7RXH0"/>
<evidence type="ECO:0000256" key="1">
    <source>
        <dbReference type="SAM" id="MobiDB-lite"/>
    </source>
</evidence>
<dbReference type="GeneID" id="19303535"/>
<dbReference type="EMBL" id="KB469297">
    <property type="protein sequence ID" value="EPQ59615.1"/>
    <property type="molecule type" value="Genomic_DNA"/>
</dbReference>
<reference evidence="3 4" key="1">
    <citation type="journal article" date="2012" name="Science">
        <title>The Paleozoic origin of enzymatic lignin decomposition reconstructed from 31 fungal genomes.</title>
        <authorList>
            <person name="Floudas D."/>
            <person name="Binder M."/>
            <person name="Riley R."/>
            <person name="Barry K."/>
            <person name="Blanchette R.A."/>
            <person name="Henrissat B."/>
            <person name="Martinez A.T."/>
            <person name="Otillar R."/>
            <person name="Spatafora J.W."/>
            <person name="Yadav J.S."/>
            <person name="Aerts A."/>
            <person name="Benoit I."/>
            <person name="Boyd A."/>
            <person name="Carlson A."/>
            <person name="Copeland A."/>
            <person name="Coutinho P.M."/>
            <person name="de Vries R.P."/>
            <person name="Ferreira P."/>
            <person name="Findley K."/>
            <person name="Foster B."/>
            <person name="Gaskell J."/>
            <person name="Glotzer D."/>
            <person name="Gorecki P."/>
            <person name="Heitman J."/>
            <person name="Hesse C."/>
            <person name="Hori C."/>
            <person name="Igarashi K."/>
            <person name="Jurgens J.A."/>
            <person name="Kallen N."/>
            <person name="Kersten P."/>
            <person name="Kohler A."/>
            <person name="Kuees U."/>
            <person name="Kumar T.K.A."/>
            <person name="Kuo A."/>
            <person name="LaButti K."/>
            <person name="Larrondo L.F."/>
            <person name="Lindquist E."/>
            <person name="Ling A."/>
            <person name="Lombard V."/>
            <person name="Lucas S."/>
            <person name="Lundell T."/>
            <person name="Martin R."/>
            <person name="McLaughlin D.J."/>
            <person name="Morgenstern I."/>
            <person name="Morin E."/>
            <person name="Murat C."/>
            <person name="Nagy L.G."/>
            <person name="Nolan M."/>
            <person name="Ohm R.A."/>
            <person name="Patyshakuliyeva A."/>
            <person name="Rokas A."/>
            <person name="Ruiz-Duenas F.J."/>
            <person name="Sabat G."/>
            <person name="Salamov A."/>
            <person name="Samejima M."/>
            <person name="Schmutz J."/>
            <person name="Slot J.C."/>
            <person name="St John F."/>
            <person name="Stenlid J."/>
            <person name="Sun H."/>
            <person name="Sun S."/>
            <person name="Syed K."/>
            <person name="Tsang A."/>
            <person name="Wiebenga A."/>
            <person name="Young D."/>
            <person name="Pisabarro A."/>
            <person name="Eastwood D.C."/>
            <person name="Martin F."/>
            <person name="Cullen D."/>
            <person name="Grigoriev I.V."/>
            <person name="Hibbett D.S."/>
        </authorList>
    </citation>
    <scope>NUCLEOTIDE SEQUENCE [LARGE SCALE GENOMIC DNA]</scope>
    <source>
        <strain evidence="3 4">ATCC 11539</strain>
    </source>
</reference>